<comment type="caution">
    <text evidence="2">The sequence shown here is derived from an EMBL/GenBank/DDBJ whole genome shotgun (WGS) entry which is preliminary data.</text>
</comment>
<reference evidence="2 3" key="1">
    <citation type="submission" date="2019-08" db="EMBL/GenBank/DDBJ databases">
        <title>In-depth cultivation of the pig gut microbiome towards novel bacterial diversity and tailored functional studies.</title>
        <authorList>
            <person name="Wylensek D."/>
            <person name="Hitch T.C.A."/>
            <person name="Clavel T."/>
        </authorList>
    </citation>
    <scope>NUCLEOTIDE SEQUENCE [LARGE SCALE GENOMIC DNA]</scope>
    <source>
        <strain evidence="2 3">WCA-MUC-591-APC-3H</strain>
    </source>
</reference>
<accession>A0A6L5Y4F4</accession>
<dbReference type="EMBL" id="VUMZ01000003">
    <property type="protein sequence ID" value="MST51619.1"/>
    <property type="molecule type" value="Genomic_DNA"/>
</dbReference>
<feature type="region of interest" description="Disordered" evidence="1">
    <location>
        <begin position="107"/>
        <end position="159"/>
    </location>
</feature>
<protein>
    <submittedName>
        <fullName evidence="2">Uncharacterized protein</fullName>
    </submittedName>
</protein>
<feature type="region of interest" description="Disordered" evidence="1">
    <location>
        <begin position="1"/>
        <end position="25"/>
    </location>
</feature>
<evidence type="ECO:0000313" key="2">
    <source>
        <dbReference type="EMBL" id="MST51619.1"/>
    </source>
</evidence>
<evidence type="ECO:0000256" key="1">
    <source>
        <dbReference type="SAM" id="MobiDB-lite"/>
    </source>
</evidence>
<feature type="compositionally biased region" description="Basic and acidic residues" evidence="1">
    <location>
        <begin position="1"/>
        <end position="10"/>
    </location>
</feature>
<dbReference type="RefSeq" id="WP_154574078.1">
    <property type="nucleotide sequence ID" value="NZ_VUMZ01000003.1"/>
</dbReference>
<evidence type="ECO:0000313" key="3">
    <source>
        <dbReference type="Proteomes" id="UP000474676"/>
    </source>
</evidence>
<dbReference type="AlphaFoldDB" id="A0A6L5Y4F4"/>
<name>A0A6L5Y4F4_9FIRM</name>
<proteinExistence type="predicted"/>
<gene>
    <name evidence="2" type="ORF">FYJ64_04760</name>
</gene>
<dbReference type="GeneID" id="303114630"/>
<organism evidence="2 3">
    <name type="scientific">Hornefia butyriciproducens</name>
    <dbReference type="NCBI Taxonomy" id="2652293"/>
    <lineage>
        <taxon>Bacteria</taxon>
        <taxon>Bacillati</taxon>
        <taxon>Bacillota</taxon>
        <taxon>Clostridia</taxon>
        <taxon>Peptostreptococcales</taxon>
        <taxon>Anaerovoracaceae</taxon>
        <taxon>Hornefia</taxon>
    </lineage>
</organism>
<sequence>MSKSMSKEMVRLIGSANKKGTSPYDTQAEVVRVEGDTAWVHIPGGVDETPVRMTMNANPGDMVQVRVSGGRAWLTGNASSPPTDNTEAYKARDTAFEAVKIAEASEKEAERAKEAADSAESSAKRAHNKAEEATASAQQAHDKAVEAEEAAEDAASSARTANRAANGALSQLSVVEDVVGTLTWISEHGSYAPTDDLEVVPGKYYFTRQGDSYNVVVSPQGNPSDQGYYELTSVDEAVSNYVASHLALTNAGLWVTNDNQSYKILLAADGMKVYDAQGNLVATFGESIQFSSTRPQYIGGEDAYIIFYDSNNDGIPDAINIGGSKVTLGQNKKLSDLLTTLDIHTRQTDSGAEITVGDQTVSLKDGIDAAVLRIDSSRGTVFKNNSVNTVLSVAVYIGGQRITNITDLRNTFGASAHLQWYWQRLGDDSFFIIVDSDHKLSNDGFTLTLTPEEVDTKVTFMCELITD</sequence>
<keyword evidence="3" id="KW-1185">Reference proteome</keyword>
<dbReference type="Proteomes" id="UP000474676">
    <property type="component" value="Unassembled WGS sequence"/>
</dbReference>
<feature type="compositionally biased region" description="Basic and acidic residues" evidence="1">
    <location>
        <begin position="107"/>
        <end position="116"/>
    </location>
</feature>